<name>A0A291P911_9GAMM</name>
<dbReference type="RefSeq" id="WP_097789690.1">
    <property type="nucleotide sequence ID" value="NZ_BAAADT010000004.1"/>
</dbReference>
<organism evidence="5 6">
    <name type="scientific">Halomonas beimenensis</name>
    <dbReference type="NCBI Taxonomy" id="475662"/>
    <lineage>
        <taxon>Bacteria</taxon>
        <taxon>Pseudomonadati</taxon>
        <taxon>Pseudomonadota</taxon>
        <taxon>Gammaproteobacteria</taxon>
        <taxon>Oceanospirillales</taxon>
        <taxon>Halomonadaceae</taxon>
        <taxon>Halomonas</taxon>
    </lineage>
</organism>
<sequence>MPSPRAAILAVNTGSSRLKFTVFGLTVGLQRLVWRAASGIDTAQGRLQMTNSQGTVDDHQVRLADHATAIEKVDTLLHQQTSRLTFVGIWHGVVHVGPDGDCPQRIDDGLLQSLTPLAPLHLPHNLTGITAMRTQFPDVPQLACFDTASFPALPAVALPVPRTLANTQGVT</sequence>
<dbReference type="InterPro" id="IPR000890">
    <property type="entry name" value="Aliphatic_acid_kin_short-chain"/>
</dbReference>
<evidence type="ECO:0000256" key="2">
    <source>
        <dbReference type="ARBA" id="ARBA00022741"/>
    </source>
</evidence>
<dbReference type="PANTHER" id="PTHR21060:SF15">
    <property type="entry name" value="ACETATE KINASE-RELATED"/>
    <property type="match status" value="1"/>
</dbReference>
<evidence type="ECO:0000313" key="5">
    <source>
        <dbReference type="EMBL" id="ATJ83348.1"/>
    </source>
</evidence>
<evidence type="ECO:0000256" key="3">
    <source>
        <dbReference type="ARBA" id="ARBA00022777"/>
    </source>
</evidence>
<keyword evidence="4" id="KW-0067">ATP-binding</keyword>
<dbReference type="SUPFAM" id="SSF53067">
    <property type="entry name" value="Actin-like ATPase domain"/>
    <property type="match status" value="1"/>
</dbReference>
<dbReference type="GO" id="GO:0005524">
    <property type="term" value="F:ATP binding"/>
    <property type="evidence" value="ECO:0007669"/>
    <property type="project" value="UniProtKB-KW"/>
</dbReference>
<dbReference type="GO" id="GO:0006083">
    <property type="term" value="P:acetate metabolic process"/>
    <property type="evidence" value="ECO:0007669"/>
    <property type="project" value="TreeGrafter"/>
</dbReference>
<dbReference type="AlphaFoldDB" id="A0A291P911"/>
<dbReference type="Proteomes" id="UP000219993">
    <property type="component" value="Chromosome"/>
</dbReference>
<dbReference type="KEGG" id="hbe:BEI_2361"/>
<dbReference type="Pfam" id="PF00871">
    <property type="entry name" value="Acetate_kinase"/>
    <property type="match status" value="1"/>
</dbReference>
<accession>A0A291P911</accession>
<evidence type="ECO:0000256" key="4">
    <source>
        <dbReference type="ARBA" id="ARBA00022840"/>
    </source>
</evidence>
<keyword evidence="6" id="KW-1185">Reference proteome</keyword>
<dbReference type="Gene3D" id="3.30.420.40">
    <property type="match status" value="1"/>
</dbReference>
<dbReference type="EMBL" id="CP021435">
    <property type="protein sequence ID" value="ATJ83348.1"/>
    <property type="molecule type" value="Genomic_DNA"/>
</dbReference>
<evidence type="ECO:0000313" key="6">
    <source>
        <dbReference type="Proteomes" id="UP000219993"/>
    </source>
</evidence>
<dbReference type="InterPro" id="IPR043129">
    <property type="entry name" value="ATPase_NBD"/>
</dbReference>
<dbReference type="PANTHER" id="PTHR21060">
    <property type="entry name" value="ACETATE KINASE"/>
    <property type="match status" value="1"/>
</dbReference>
<gene>
    <name evidence="5" type="primary">ackA1</name>
    <name evidence="5" type="ORF">BEI_2361</name>
</gene>
<keyword evidence="2" id="KW-0547">Nucleotide-binding</keyword>
<protein>
    <submittedName>
        <fullName evidence="5">Acetate kinase</fullName>
    </submittedName>
</protein>
<dbReference type="OrthoDB" id="9802453at2"/>
<keyword evidence="3 5" id="KW-0418">Kinase</keyword>
<evidence type="ECO:0000256" key="1">
    <source>
        <dbReference type="ARBA" id="ARBA00022679"/>
    </source>
</evidence>
<dbReference type="GO" id="GO:0008776">
    <property type="term" value="F:acetate kinase activity"/>
    <property type="evidence" value="ECO:0007669"/>
    <property type="project" value="TreeGrafter"/>
</dbReference>
<reference evidence="5 6" key="1">
    <citation type="journal article" date="2017" name="Sci. Rep.">
        <title>Revealing the Saline Adaptation Strategies of the Halophilic Bacterium Halomonas beimenensis through High-throughput Omics and Transposon Mutagenesis Approaches.</title>
        <authorList>
            <person name="Chen Y.H."/>
            <person name="Lin S.S."/>
            <person name="Shyu Y.T."/>
        </authorList>
    </citation>
    <scope>NUCLEOTIDE SEQUENCE [LARGE SCALE GENOMIC DNA]</scope>
    <source>
        <strain evidence="5 6">NTU-111</strain>
    </source>
</reference>
<keyword evidence="1" id="KW-0808">Transferase</keyword>
<proteinExistence type="predicted"/>